<proteinExistence type="predicted"/>
<dbReference type="OrthoDB" id="9815829at2"/>
<dbReference type="GO" id="GO:0016758">
    <property type="term" value="F:hexosyltransferase activity"/>
    <property type="evidence" value="ECO:0007669"/>
    <property type="project" value="UniProtKB-ARBA"/>
</dbReference>
<comment type="caution">
    <text evidence="2">The sequence shown here is derived from an EMBL/GenBank/DDBJ whole genome shotgun (WGS) entry which is preliminary data.</text>
</comment>
<evidence type="ECO:0000313" key="2">
    <source>
        <dbReference type="EMBL" id="RYU94062.1"/>
    </source>
</evidence>
<dbReference type="EMBL" id="SEWF01000032">
    <property type="protein sequence ID" value="RYU94062.1"/>
    <property type="molecule type" value="Genomic_DNA"/>
</dbReference>
<evidence type="ECO:0000313" key="3">
    <source>
        <dbReference type="Proteomes" id="UP000293162"/>
    </source>
</evidence>
<dbReference type="Pfam" id="PF00535">
    <property type="entry name" value="Glycos_transf_2"/>
    <property type="match status" value="1"/>
</dbReference>
<dbReference type="InterPro" id="IPR001173">
    <property type="entry name" value="Glyco_trans_2-like"/>
</dbReference>
<keyword evidence="3" id="KW-1185">Reference proteome</keyword>
<dbReference type="AlphaFoldDB" id="A0A4Q5LWI0"/>
<keyword evidence="2" id="KW-0808">Transferase</keyword>
<evidence type="ECO:0000259" key="1">
    <source>
        <dbReference type="Pfam" id="PF00535"/>
    </source>
</evidence>
<accession>A0A4Q5LWI0</accession>
<name>A0A4Q5LWI0_9BACT</name>
<dbReference type="RefSeq" id="WP_130022843.1">
    <property type="nucleotide sequence ID" value="NZ_SEWF01000032.1"/>
</dbReference>
<gene>
    <name evidence="2" type="ORF">EWM59_19010</name>
</gene>
<protein>
    <submittedName>
        <fullName evidence="2">Glycosyltransferase</fullName>
    </submittedName>
</protein>
<sequence length="330" mass="38265">MPVVSVLMPVYNAERYVKEAINSILNQTFKDFELVVLNDASTDSGKEVILGFQDSRIRYIENEENKGLSFSRNRLLGESRGEYIAWLDADDVSYPTRLEEEYSFLKKHADHAMVASWARLIDSEGKPTGNFIKSYIPDKYLSALLLFVNYFVQSSVMLRKNCLPEVHYRPEFPPTEDYELWVRIASKYPVAILPKTLVDYRIHTTNISSVQQQKSEKAVKLNYEIQLKNLGILPGDEEVNLHYNIAFRKAESLVFLQKTADWLQRIEEQNKITKRFDAKALHYILAHRWIKVCTSNKALGTKALSIYFKTKFAEINLRNGFLMIKYIANI</sequence>
<dbReference type="SUPFAM" id="SSF53448">
    <property type="entry name" value="Nucleotide-diphospho-sugar transferases"/>
    <property type="match status" value="1"/>
</dbReference>
<dbReference type="Proteomes" id="UP000293162">
    <property type="component" value="Unassembled WGS sequence"/>
</dbReference>
<dbReference type="PANTHER" id="PTHR22916:SF3">
    <property type="entry name" value="UDP-GLCNAC:BETAGAL BETA-1,3-N-ACETYLGLUCOSAMINYLTRANSFERASE-LIKE PROTEIN 1"/>
    <property type="match status" value="1"/>
</dbReference>
<dbReference type="PANTHER" id="PTHR22916">
    <property type="entry name" value="GLYCOSYLTRANSFERASE"/>
    <property type="match status" value="1"/>
</dbReference>
<organism evidence="2 3">
    <name type="scientific">Emticicia agri</name>
    <dbReference type="NCBI Taxonomy" id="2492393"/>
    <lineage>
        <taxon>Bacteria</taxon>
        <taxon>Pseudomonadati</taxon>
        <taxon>Bacteroidota</taxon>
        <taxon>Cytophagia</taxon>
        <taxon>Cytophagales</taxon>
        <taxon>Leadbetterellaceae</taxon>
        <taxon>Emticicia</taxon>
    </lineage>
</organism>
<dbReference type="Gene3D" id="3.90.550.10">
    <property type="entry name" value="Spore Coat Polysaccharide Biosynthesis Protein SpsA, Chain A"/>
    <property type="match status" value="1"/>
</dbReference>
<feature type="domain" description="Glycosyltransferase 2-like" evidence="1">
    <location>
        <begin position="5"/>
        <end position="127"/>
    </location>
</feature>
<dbReference type="InterPro" id="IPR029044">
    <property type="entry name" value="Nucleotide-diphossugar_trans"/>
</dbReference>
<reference evidence="2 3" key="1">
    <citation type="submission" date="2019-02" db="EMBL/GenBank/DDBJ databases">
        <title>Bacterial novel species Emticicia sp. 17J42-9 isolated from soil.</title>
        <authorList>
            <person name="Jung H.-Y."/>
        </authorList>
    </citation>
    <scope>NUCLEOTIDE SEQUENCE [LARGE SCALE GENOMIC DNA]</scope>
    <source>
        <strain evidence="2 3">17J42-9</strain>
    </source>
</reference>